<gene>
    <name evidence="2" type="ORF">CVM39_03930</name>
</gene>
<reference evidence="2 3" key="1">
    <citation type="journal article" date="2018" name="Int. J. Syst. Evol. Microbiol.">
        <title>Pseudooceanicola lipolyticus sp. nov., a marine alphaproteobacterium, reclassification of Oceanicola flagellatus as Pseudooceanicola flagellatus comb. nov. and emended description of the genus Pseudooceanicola.</title>
        <authorList>
            <person name="Huang M.-M."/>
            <person name="Guo L.-L."/>
            <person name="Wu Y.-H."/>
            <person name="Lai Q.-L."/>
            <person name="Shao Z.-Z."/>
            <person name="Wang C.-S."/>
            <person name="Wu M."/>
            <person name="Xu X.-W."/>
        </authorList>
    </citation>
    <scope>NUCLEOTIDE SEQUENCE [LARGE SCALE GENOMIC DNA]</scope>
    <source>
        <strain evidence="2 3">Ar-45</strain>
    </source>
</reference>
<accession>A0ABX4MS19</accession>
<dbReference type="Pfam" id="PF05239">
    <property type="entry name" value="PRC"/>
    <property type="match status" value="1"/>
</dbReference>
<protein>
    <recommendedName>
        <fullName evidence="1">PRC-barrel domain-containing protein</fullName>
    </recommendedName>
</protein>
<name>A0ABX4MS19_9RHOB</name>
<feature type="domain" description="PRC-barrel" evidence="1">
    <location>
        <begin position="144"/>
        <end position="199"/>
    </location>
</feature>
<dbReference type="Gene3D" id="2.30.30.240">
    <property type="entry name" value="PRC-barrel domain"/>
    <property type="match status" value="1"/>
</dbReference>
<dbReference type="EMBL" id="PGTD01000010">
    <property type="protein sequence ID" value="PJE31366.1"/>
    <property type="molecule type" value="Genomic_DNA"/>
</dbReference>
<evidence type="ECO:0000259" key="1">
    <source>
        <dbReference type="Pfam" id="PF05239"/>
    </source>
</evidence>
<sequence>MHERPKSSKNISRNIHGGCGCCVVRKRKSKRRSDMTSIKTLMTSAAALAIAATPVLADMNSSTSAEGDLKIGQSGAEAQVEAENSTAIDLNNDGETMGEEIADGVEATGEYIEDTATDVANAAEDGMQELEEGIDGAMPQTMTAGALVGFEVATDEGEVIGEVDNVVLVNGTEMAVVGIGGFLGLGEHDVALPLSDLDKVAEDDTTLKASGYTKAQLEAMAEFDPEAADEISDDAPVMLGKS</sequence>
<dbReference type="Proteomes" id="UP000231702">
    <property type="component" value="Unassembled WGS sequence"/>
</dbReference>
<dbReference type="InterPro" id="IPR027275">
    <property type="entry name" value="PRC-brl_dom"/>
</dbReference>
<proteinExistence type="predicted"/>
<organism evidence="2 3">
    <name type="scientific">Pseudooceanicola antarcticus</name>
    <dbReference type="NCBI Taxonomy" id="1247613"/>
    <lineage>
        <taxon>Bacteria</taxon>
        <taxon>Pseudomonadati</taxon>
        <taxon>Pseudomonadota</taxon>
        <taxon>Alphaproteobacteria</taxon>
        <taxon>Rhodobacterales</taxon>
        <taxon>Paracoccaceae</taxon>
        <taxon>Pseudooceanicola</taxon>
    </lineage>
</organism>
<evidence type="ECO:0000313" key="3">
    <source>
        <dbReference type="Proteomes" id="UP000231702"/>
    </source>
</evidence>
<evidence type="ECO:0000313" key="2">
    <source>
        <dbReference type="EMBL" id="PJE31366.1"/>
    </source>
</evidence>
<dbReference type="SUPFAM" id="SSF50346">
    <property type="entry name" value="PRC-barrel domain"/>
    <property type="match status" value="1"/>
</dbReference>
<dbReference type="InterPro" id="IPR011033">
    <property type="entry name" value="PRC_barrel-like_sf"/>
</dbReference>
<keyword evidence="3" id="KW-1185">Reference proteome</keyword>
<comment type="caution">
    <text evidence="2">The sequence shown here is derived from an EMBL/GenBank/DDBJ whole genome shotgun (WGS) entry which is preliminary data.</text>
</comment>